<dbReference type="AlphaFoldDB" id="A0AAV4CIF7"/>
<reference evidence="1 2" key="1">
    <citation type="journal article" date="2021" name="Elife">
        <title>Chloroplast acquisition without the gene transfer in kleptoplastic sea slugs, Plakobranchus ocellatus.</title>
        <authorList>
            <person name="Maeda T."/>
            <person name="Takahashi S."/>
            <person name="Yoshida T."/>
            <person name="Shimamura S."/>
            <person name="Takaki Y."/>
            <person name="Nagai Y."/>
            <person name="Toyoda A."/>
            <person name="Suzuki Y."/>
            <person name="Arimoto A."/>
            <person name="Ishii H."/>
            <person name="Satoh N."/>
            <person name="Nishiyama T."/>
            <person name="Hasebe M."/>
            <person name="Maruyama T."/>
            <person name="Minagawa J."/>
            <person name="Obokata J."/>
            <person name="Shigenobu S."/>
        </authorList>
    </citation>
    <scope>NUCLEOTIDE SEQUENCE [LARGE SCALE GENOMIC DNA]</scope>
</reference>
<evidence type="ECO:0000313" key="2">
    <source>
        <dbReference type="Proteomes" id="UP000735302"/>
    </source>
</evidence>
<sequence length="115" mass="13619">MFKRVGQFDQDVGAVWLGRRSCMFRGGAVRSWGGFVRCRDGIFWIWDDMSGCGSGGYILNCMREEYLRTVENFRDKLVPLLQDLEKQGRIQQLEWTIYPRHFNDKDGLRMLYRVL</sequence>
<gene>
    <name evidence="1" type="ORF">PoB_005775700</name>
</gene>
<keyword evidence="2" id="KW-1185">Reference proteome</keyword>
<name>A0AAV4CIF7_9GAST</name>
<organism evidence="1 2">
    <name type="scientific">Plakobranchus ocellatus</name>
    <dbReference type="NCBI Taxonomy" id="259542"/>
    <lineage>
        <taxon>Eukaryota</taxon>
        <taxon>Metazoa</taxon>
        <taxon>Spiralia</taxon>
        <taxon>Lophotrochozoa</taxon>
        <taxon>Mollusca</taxon>
        <taxon>Gastropoda</taxon>
        <taxon>Heterobranchia</taxon>
        <taxon>Euthyneura</taxon>
        <taxon>Panpulmonata</taxon>
        <taxon>Sacoglossa</taxon>
        <taxon>Placobranchoidea</taxon>
        <taxon>Plakobranchidae</taxon>
        <taxon>Plakobranchus</taxon>
    </lineage>
</organism>
<protein>
    <submittedName>
        <fullName evidence="1">Williams-Beuren syndrome chromosomal region 27 protein</fullName>
    </submittedName>
</protein>
<evidence type="ECO:0000313" key="1">
    <source>
        <dbReference type="EMBL" id="GFO31252.1"/>
    </source>
</evidence>
<dbReference type="EMBL" id="BLXT01006383">
    <property type="protein sequence ID" value="GFO31252.1"/>
    <property type="molecule type" value="Genomic_DNA"/>
</dbReference>
<proteinExistence type="predicted"/>
<dbReference type="Proteomes" id="UP000735302">
    <property type="component" value="Unassembled WGS sequence"/>
</dbReference>
<comment type="caution">
    <text evidence="1">The sequence shown here is derived from an EMBL/GenBank/DDBJ whole genome shotgun (WGS) entry which is preliminary data.</text>
</comment>
<accession>A0AAV4CIF7</accession>